<gene>
    <name evidence="3" type="primary">rsmD</name>
    <name evidence="3" type="ORF">GYA55_08960</name>
</gene>
<dbReference type="InterPro" id="IPR004398">
    <property type="entry name" value="RNA_MeTrfase_RsmD"/>
</dbReference>
<keyword evidence="2 3" id="KW-0808">Transferase</keyword>
<protein>
    <submittedName>
        <fullName evidence="3">16S rRNA (Guanine(966)-N(2))-methyltransferase RsmD</fullName>
        <ecNumber evidence="3">2.1.1.171</ecNumber>
    </submittedName>
</protein>
<dbReference type="SUPFAM" id="SSF53335">
    <property type="entry name" value="S-adenosyl-L-methionine-dependent methyltransferases"/>
    <property type="match status" value="1"/>
</dbReference>
<evidence type="ECO:0000313" key="3">
    <source>
        <dbReference type="EMBL" id="NMC63284.1"/>
    </source>
</evidence>
<dbReference type="EC" id="2.1.1.171" evidence="3"/>
<accession>A0A7X9IKM7</accession>
<proteinExistence type="predicted"/>
<dbReference type="Gene3D" id="3.40.50.150">
    <property type="entry name" value="Vaccinia Virus protein VP39"/>
    <property type="match status" value="1"/>
</dbReference>
<sequence length="184" mass="20713">MRVIAGSAKGKVLKSVPGDSTRPISDRVKTAFFDTIRPELSNMKVLDLFAGTGSVGIEALSQGAEHAVFVELNKKAIRIIEDNLSSTGLKCKALVLNQDAFLFLKNNKRVFDLIYVAPPQYQALWQMALHHIAERPNLVSEGGLVVAQIDPKEYEELFLEDFREERQKKYGNTLLVFYRKCSMH</sequence>
<name>A0A7X9IKM7_9DELT</name>
<dbReference type="EMBL" id="JAAZON010000400">
    <property type="protein sequence ID" value="NMC63284.1"/>
    <property type="molecule type" value="Genomic_DNA"/>
</dbReference>
<dbReference type="CDD" id="cd02440">
    <property type="entry name" value="AdoMet_MTases"/>
    <property type="match status" value="1"/>
</dbReference>
<dbReference type="PIRSF" id="PIRSF004553">
    <property type="entry name" value="CHP00095"/>
    <property type="match status" value="1"/>
</dbReference>
<dbReference type="PANTHER" id="PTHR43542">
    <property type="entry name" value="METHYLTRANSFERASE"/>
    <property type="match status" value="1"/>
</dbReference>
<dbReference type="Pfam" id="PF03602">
    <property type="entry name" value="Cons_hypoth95"/>
    <property type="match status" value="1"/>
</dbReference>
<dbReference type="PANTHER" id="PTHR43542:SF1">
    <property type="entry name" value="METHYLTRANSFERASE"/>
    <property type="match status" value="1"/>
</dbReference>
<organism evidence="3 4">
    <name type="scientific">SAR324 cluster bacterium</name>
    <dbReference type="NCBI Taxonomy" id="2024889"/>
    <lineage>
        <taxon>Bacteria</taxon>
        <taxon>Deltaproteobacteria</taxon>
        <taxon>SAR324 cluster</taxon>
    </lineage>
</organism>
<evidence type="ECO:0000313" key="4">
    <source>
        <dbReference type="Proteomes" id="UP000524246"/>
    </source>
</evidence>
<dbReference type="NCBIfam" id="TIGR00095">
    <property type="entry name" value="16S rRNA (guanine(966)-N(2))-methyltransferase RsmD"/>
    <property type="match status" value="1"/>
</dbReference>
<evidence type="ECO:0000256" key="2">
    <source>
        <dbReference type="ARBA" id="ARBA00022679"/>
    </source>
</evidence>
<evidence type="ECO:0000256" key="1">
    <source>
        <dbReference type="ARBA" id="ARBA00022603"/>
    </source>
</evidence>
<dbReference type="InterPro" id="IPR029063">
    <property type="entry name" value="SAM-dependent_MTases_sf"/>
</dbReference>
<dbReference type="Proteomes" id="UP000524246">
    <property type="component" value="Unassembled WGS sequence"/>
</dbReference>
<keyword evidence="1 3" id="KW-0489">Methyltransferase</keyword>
<reference evidence="3 4" key="1">
    <citation type="journal article" date="2020" name="Biotechnol. Biofuels">
        <title>New insights from the biogas microbiome by comprehensive genome-resolved metagenomics of nearly 1600 species originating from multiple anaerobic digesters.</title>
        <authorList>
            <person name="Campanaro S."/>
            <person name="Treu L."/>
            <person name="Rodriguez-R L.M."/>
            <person name="Kovalovszki A."/>
            <person name="Ziels R.M."/>
            <person name="Maus I."/>
            <person name="Zhu X."/>
            <person name="Kougias P.G."/>
            <person name="Basile A."/>
            <person name="Luo G."/>
            <person name="Schluter A."/>
            <person name="Konstantinidis K.T."/>
            <person name="Angelidaki I."/>
        </authorList>
    </citation>
    <scope>NUCLEOTIDE SEQUENCE [LARGE SCALE GENOMIC DNA]</scope>
    <source>
        <strain evidence="3">AS27yjCOA_65</strain>
    </source>
</reference>
<dbReference type="GO" id="GO:0052913">
    <property type="term" value="F:16S rRNA (guanine(966)-N(2))-methyltransferase activity"/>
    <property type="evidence" value="ECO:0007669"/>
    <property type="project" value="UniProtKB-EC"/>
</dbReference>
<dbReference type="AlphaFoldDB" id="A0A7X9IKM7"/>
<comment type="caution">
    <text evidence="3">The sequence shown here is derived from an EMBL/GenBank/DDBJ whole genome shotgun (WGS) entry which is preliminary data.</text>
</comment>